<keyword evidence="1" id="KW-0732">Signal</keyword>
<dbReference type="AlphaFoldDB" id="G7E2S9"/>
<accession>G7E2S9</accession>
<name>G7E2S9_MIXOS</name>
<dbReference type="HOGENOM" id="CLU_174193_0_0_1"/>
<feature type="chain" id="PRO_5003492326" evidence="1">
    <location>
        <begin position="19"/>
        <end position="109"/>
    </location>
</feature>
<evidence type="ECO:0000313" key="3">
    <source>
        <dbReference type="Proteomes" id="UP000009131"/>
    </source>
</evidence>
<organism evidence="2 3">
    <name type="scientific">Mixia osmundae (strain CBS 9802 / IAM 14324 / JCM 22182 / KY 12970)</name>
    <dbReference type="NCBI Taxonomy" id="764103"/>
    <lineage>
        <taxon>Eukaryota</taxon>
        <taxon>Fungi</taxon>
        <taxon>Dikarya</taxon>
        <taxon>Basidiomycota</taxon>
        <taxon>Pucciniomycotina</taxon>
        <taxon>Mixiomycetes</taxon>
        <taxon>Mixiales</taxon>
        <taxon>Mixiaceae</taxon>
        <taxon>Mixia</taxon>
    </lineage>
</organism>
<evidence type="ECO:0000256" key="1">
    <source>
        <dbReference type="SAM" id="SignalP"/>
    </source>
</evidence>
<dbReference type="EMBL" id="BABT02000112">
    <property type="protein sequence ID" value="GAA97139.1"/>
    <property type="molecule type" value="Genomic_DNA"/>
</dbReference>
<comment type="caution">
    <text evidence="2">The sequence shown here is derived from an EMBL/GenBank/DDBJ whole genome shotgun (WGS) entry which is preliminary data.</text>
</comment>
<gene>
    <name evidence="2" type="primary">Mo03814</name>
    <name evidence="2" type="ORF">E5Q_03814</name>
</gene>
<evidence type="ECO:0000313" key="2">
    <source>
        <dbReference type="EMBL" id="GAA97139.1"/>
    </source>
</evidence>
<keyword evidence="3" id="KW-1185">Reference proteome</keyword>
<dbReference type="Proteomes" id="UP000009131">
    <property type="component" value="Unassembled WGS sequence"/>
</dbReference>
<reference evidence="2 3" key="2">
    <citation type="journal article" date="2012" name="Open Biol.">
        <title>Characteristics of nucleosomes and linker DNA regions on the genome of the basidiomycete Mixia osmundae revealed by mono- and dinucleosome mapping.</title>
        <authorList>
            <person name="Nishida H."/>
            <person name="Kondo S."/>
            <person name="Matsumoto T."/>
            <person name="Suzuki Y."/>
            <person name="Yoshikawa H."/>
            <person name="Taylor T.D."/>
            <person name="Sugiyama J."/>
        </authorList>
    </citation>
    <scope>NUCLEOTIDE SEQUENCE [LARGE SCALE GENOMIC DNA]</scope>
    <source>
        <strain evidence="3">CBS 9802 / IAM 14324 / JCM 22182 / KY 12970</strain>
    </source>
</reference>
<reference evidence="2 3" key="1">
    <citation type="journal article" date="2011" name="J. Gen. Appl. Microbiol.">
        <title>Draft genome sequencing of the enigmatic basidiomycete Mixia osmundae.</title>
        <authorList>
            <person name="Nishida H."/>
            <person name="Nagatsuka Y."/>
            <person name="Sugiyama J."/>
        </authorList>
    </citation>
    <scope>NUCLEOTIDE SEQUENCE [LARGE SCALE GENOMIC DNA]</scope>
    <source>
        <strain evidence="3">CBS 9802 / IAM 14324 / JCM 22182 / KY 12970</strain>
    </source>
</reference>
<proteinExistence type="predicted"/>
<feature type="signal peptide" evidence="1">
    <location>
        <begin position="1"/>
        <end position="18"/>
    </location>
</feature>
<sequence>MLVFASVLLVVFAVVARAATVPVSDVIYGTSGQIIAIQAPFGAFPYTPCQTHDSVSCLLTDHPEKIGVLIDQTIPTKVVEDPSGKAVDCVVITLAEYNKVCNPGSGEEH</sequence>
<protein>
    <submittedName>
        <fullName evidence="2">Uncharacterized protein</fullName>
    </submittedName>
</protein>
<dbReference type="InParanoid" id="G7E2S9"/>